<keyword evidence="2" id="KW-1185">Reference proteome</keyword>
<sequence length="78" mass="8801">MKNKLTDLNNHLFAQLERLSDEGLSSEQIEQEAKRADAIVSISDQIMRNADLSLRACKLVADHGDRFLNHLPMLGKPE</sequence>
<evidence type="ECO:0000313" key="1">
    <source>
        <dbReference type="EMBL" id="MBK4215803.1"/>
    </source>
</evidence>
<organism evidence="1 2">
    <name type="scientific">Paracoccus caeni</name>
    <dbReference type="NCBI Taxonomy" id="657651"/>
    <lineage>
        <taxon>Bacteria</taxon>
        <taxon>Pseudomonadati</taxon>
        <taxon>Pseudomonadota</taxon>
        <taxon>Alphaproteobacteria</taxon>
        <taxon>Rhodobacterales</taxon>
        <taxon>Paracoccaceae</taxon>
        <taxon>Paracoccus</taxon>
    </lineage>
</organism>
<gene>
    <name evidence="1" type="ORF">JJJ17_07695</name>
</gene>
<protein>
    <submittedName>
        <fullName evidence="1">Uncharacterized protein</fullName>
    </submittedName>
</protein>
<dbReference type="Proteomes" id="UP000640485">
    <property type="component" value="Unassembled WGS sequence"/>
</dbReference>
<name>A0A934SJY5_9RHOB</name>
<accession>A0A934SJY5</accession>
<evidence type="ECO:0000313" key="2">
    <source>
        <dbReference type="Proteomes" id="UP000640485"/>
    </source>
</evidence>
<dbReference type="EMBL" id="JAEPRQ010000002">
    <property type="protein sequence ID" value="MBK4215803.1"/>
    <property type="molecule type" value="Genomic_DNA"/>
</dbReference>
<comment type="caution">
    <text evidence="1">The sequence shown here is derived from an EMBL/GenBank/DDBJ whole genome shotgun (WGS) entry which is preliminary data.</text>
</comment>
<dbReference type="AlphaFoldDB" id="A0A934SJY5"/>
<dbReference type="RefSeq" id="WP_200685134.1">
    <property type="nucleotide sequence ID" value="NZ_JAEPRQ010000002.1"/>
</dbReference>
<proteinExistence type="predicted"/>
<reference evidence="1" key="1">
    <citation type="submission" date="2021-01" db="EMBL/GenBank/DDBJ databases">
        <title>Paracoccus amoyensis sp. nov., isolated from the surface seawater along the coast of Xiamen Island, China.</title>
        <authorList>
            <person name="Lyu L."/>
        </authorList>
    </citation>
    <scope>NUCLEOTIDE SEQUENCE</scope>
    <source>
        <strain evidence="1">MJ17</strain>
    </source>
</reference>